<feature type="compositionally biased region" description="Basic residues" evidence="3">
    <location>
        <begin position="951"/>
        <end position="972"/>
    </location>
</feature>
<dbReference type="SMART" id="SM00421">
    <property type="entry name" value="HTH_LUXR"/>
    <property type="match status" value="1"/>
</dbReference>
<dbReference type="Gene3D" id="3.40.50.300">
    <property type="entry name" value="P-loop containing nucleotide triphosphate hydrolases"/>
    <property type="match status" value="1"/>
</dbReference>
<keyword evidence="2" id="KW-0067">ATP-binding</keyword>
<dbReference type="SUPFAM" id="SSF48452">
    <property type="entry name" value="TPR-like"/>
    <property type="match status" value="1"/>
</dbReference>
<feature type="domain" description="HTH luxR-type" evidence="4">
    <location>
        <begin position="881"/>
        <end position="946"/>
    </location>
</feature>
<dbReference type="InterPro" id="IPR016032">
    <property type="entry name" value="Sig_transdc_resp-reg_C-effctor"/>
</dbReference>
<dbReference type="GO" id="GO:0005737">
    <property type="term" value="C:cytoplasm"/>
    <property type="evidence" value="ECO:0007669"/>
    <property type="project" value="TreeGrafter"/>
</dbReference>
<dbReference type="Gene3D" id="1.25.40.10">
    <property type="entry name" value="Tetratricopeptide repeat domain"/>
    <property type="match status" value="1"/>
</dbReference>
<protein>
    <submittedName>
        <fullName evidence="5">Regulatory LuxR family protein</fullName>
    </submittedName>
</protein>
<organism evidence="5 6">
    <name type="scientific">Actinomadura pelletieri DSM 43383</name>
    <dbReference type="NCBI Taxonomy" id="1120940"/>
    <lineage>
        <taxon>Bacteria</taxon>
        <taxon>Bacillati</taxon>
        <taxon>Actinomycetota</taxon>
        <taxon>Actinomycetes</taxon>
        <taxon>Streptosporangiales</taxon>
        <taxon>Thermomonosporaceae</taxon>
        <taxon>Actinomadura</taxon>
    </lineage>
</organism>
<evidence type="ECO:0000313" key="5">
    <source>
        <dbReference type="EMBL" id="RKS68223.1"/>
    </source>
</evidence>
<dbReference type="GO" id="GO:0005524">
    <property type="term" value="F:ATP binding"/>
    <property type="evidence" value="ECO:0007669"/>
    <property type="project" value="UniProtKB-KW"/>
</dbReference>
<evidence type="ECO:0000256" key="1">
    <source>
        <dbReference type="ARBA" id="ARBA00022741"/>
    </source>
</evidence>
<feature type="region of interest" description="Disordered" evidence="3">
    <location>
        <begin position="854"/>
        <end position="883"/>
    </location>
</feature>
<dbReference type="GO" id="GO:0004016">
    <property type="term" value="F:adenylate cyclase activity"/>
    <property type="evidence" value="ECO:0007669"/>
    <property type="project" value="TreeGrafter"/>
</dbReference>
<evidence type="ECO:0000259" key="4">
    <source>
        <dbReference type="PROSITE" id="PS50043"/>
    </source>
</evidence>
<dbReference type="PRINTS" id="PR00038">
    <property type="entry name" value="HTHLUXR"/>
</dbReference>
<dbReference type="GO" id="GO:0006355">
    <property type="term" value="P:regulation of DNA-templated transcription"/>
    <property type="evidence" value="ECO:0007669"/>
    <property type="project" value="InterPro"/>
</dbReference>
<evidence type="ECO:0000256" key="2">
    <source>
        <dbReference type="ARBA" id="ARBA00022840"/>
    </source>
</evidence>
<dbReference type="InterPro" id="IPR000792">
    <property type="entry name" value="Tscrpt_reg_LuxR_C"/>
</dbReference>
<evidence type="ECO:0000313" key="6">
    <source>
        <dbReference type="Proteomes" id="UP000274601"/>
    </source>
</evidence>
<sequence>MNRRAPVMGSTFAIEYVCSLASCDSQGRFVKLVERAGEMDVLRNLLDACAQGRGGIAMIDGPPMIGKSALLHAFADTAAARDAVFLQATCSQAEQELPLGVMAQLLENVSLPAGDGERTARLLESAALIVPHHERRAGLAGGVTAHVLRGLGNVLLDLAERGPVVIGVDDVQYADAQSMECLLYLVRRVRSTRIVIVLTGYASRRQESLRFRGELLRQPWCCHLRLGVLSLGGVTTMLTDAVGARYAEELAPGCYAMTGGNPALVRAFAEALRESEPGRAPGPISAHSLSHAAAALMFRCEPMIYEVAGAAAVLGEHARVDLLGKLLDAPSEAITHALDILDSAGLVNSVRFRHDTVRAAVLTNIPSGARATLHRRAAQVLYDDGAVATVVAEQLLAGGTDGIPWMVPVLRTAAELALADDDLTLATSCLQAARKACTDERELLETETLLVKVVWRVSPSAGVRYLPRLTEAARKGQLKHLDAVALIEYLLWFGSFQEAVEILEVIEKNAASTVEGAAKMERDIALIRFRLSCFCPDYAPRPPEPAVAPPNHPIRLSELLTETREGDLHLAVERILQRNRLDDGTLIPIVGAVTALLLADRVDAAAHWCDVQLAEATARRAPMWRAMFESIRARIDVRRGRLAAAERSAHAALSLMPPENWGVMILMPIATMVLVATARGKLEDAAGYLSTPVPEPAFDTVGWLHYLQARGRYYLAIGSPDAALDDFRNCGELVRKWDRDPPALLPWRIDAARAYLALGANRRAEDLLRAQLELLGPEPTVARGVALRVLATNAEPRRRAETLREAVDVLQAAGDRFELALATAELGRSHHALGEVEQARTLIATAHRLAEEAGVELSSDVLSPKQGGTPPDATPEEEETEPGPLTLLSDAELRVASLAAQGHTNREIASRLYITVSTVEQHLTQVYRKLRVTRRKDLPLELDPSVAKVTSRSKRRTNRLPLSRHHPASIKR</sequence>
<dbReference type="GO" id="GO:0003677">
    <property type="term" value="F:DNA binding"/>
    <property type="evidence" value="ECO:0007669"/>
    <property type="project" value="InterPro"/>
</dbReference>
<proteinExistence type="predicted"/>
<dbReference type="Proteomes" id="UP000274601">
    <property type="component" value="Unassembled WGS sequence"/>
</dbReference>
<dbReference type="Pfam" id="PF00196">
    <property type="entry name" value="GerE"/>
    <property type="match status" value="1"/>
</dbReference>
<dbReference type="CDD" id="cd06170">
    <property type="entry name" value="LuxR_C_like"/>
    <property type="match status" value="1"/>
</dbReference>
<dbReference type="PANTHER" id="PTHR16305">
    <property type="entry name" value="TESTICULAR SOLUBLE ADENYLYL CYCLASE"/>
    <property type="match status" value="1"/>
</dbReference>
<gene>
    <name evidence="5" type="ORF">BZB76_6477</name>
</gene>
<dbReference type="PANTHER" id="PTHR16305:SF35">
    <property type="entry name" value="TRANSCRIPTIONAL ACTIVATOR DOMAIN"/>
    <property type="match status" value="1"/>
</dbReference>
<evidence type="ECO:0000256" key="3">
    <source>
        <dbReference type="SAM" id="MobiDB-lite"/>
    </source>
</evidence>
<dbReference type="SUPFAM" id="SSF52540">
    <property type="entry name" value="P-loop containing nucleoside triphosphate hydrolases"/>
    <property type="match status" value="1"/>
</dbReference>
<dbReference type="EMBL" id="RBWU01000008">
    <property type="protein sequence ID" value="RKS68223.1"/>
    <property type="molecule type" value="Genomic_DNA"/>
</dbReference>
<dbReference type="InterPro" id="IPR041664">
    <property type="entry name" value="AAA_16"/>
</dbReference>
<keyword evidence="6" id="KW-1185">Reference proteome</keyword>
<dbReference type="PROSITE" id="PS50043">
    <property type="entry name" value="HTH_LUXR_2"/>
    <property type="match status" value="1"/>
</dbReference>
<comment type="caution">
    <text evidence="5">The sequence shown here is derived from an EMBL/GenBank/DDBJ whole genome shotgun (WGS) entry which is preliminary data.</text>
</comment>
<feature type="region of interest" description="Disordered" evidence="3">
    <location>
        <begin position="948"/>
        <end position="972"/>
    </location>
</feature>
<dbReference type="AlphaFoldDB" id="A0A495Q9Q5"/>
<reference evidence="5 6" key="1">
    <citation type="submission" date="2018-10" db="EMBL/GenBank/DDBJ databases">
        <title>Genomic Encyclopedia of Archaeal and Bacterial Type Strains, Phase II (KMG-II): from individual species to whole genera.</title>
        <authorList>
            <person name="Goeker M."/>
        </authorList>
    </citation>
    <scope>NUCLEOTIDE SEQUENCE [LARGE SCALE GENOMIC DNA]</scope>
    <source>
        <strain evidence="5 6">DSM 43383</strain>
    </source>
</reference>
<dbReference type="InterPro" id="IPR011990">
    <property type="entry name" value="TPR-like_helical_dom_sf"/>
</dbReference>
<dbReference type="InterPro" id="IPR027417">
    <property type="entry name" value="P-loop_NTPase"/>
</dbReference>
<dbReference type="SUPFAM" id="SSF46894">
    <property type="entry name" value="C-terminal effector domain of the bipartite response regulators"/>
    <property type="match status" value="1"/>
</dbReference>
<dbReference type="Pfam" id="PF13191">
    <property type="entry name" value="AAA_16"/>
    <property type="match status" value="1"/>
</dbReference>
<keyword evidence="1" id="KW-0547">Nucleotide-binding</keyword>
<accession>A0A495Q9Q5</accession>
<dbReference type="Gene3D" id="1.10.10.10">
    <property type="entry name" value="Winged helix-like DNA-binding domain superfamily/Winged helix DNA-binding domain"/>
    <property type="match status" value="1"/>
</dbReference>
<name>A0A495Q9Q5_9ACTN</name>
<dbReference type="InterPro" id="IPR036388">
    <property type="entry name" value="WH-like_DNA-bd_sf"/>
</dbReference>